<dbReference type="OrthoDB" id="4062651at2759"/>
<proteinExistence type="predicted"/>
<keyword evidence="2" id="KW-0067">ATP-binding</keyword>
<dbReference type="PROSITE" id="PS50011">
    <property type="entry name" value="PROTEIN_KINASE_DOM"/>
    <property type="match status" value="1"/>
</dbReference>
<keyword evidence="1" id="KW-0547">Nucleotide-binding</keyword>
<dbReference type="Gene3D" id="1.10.510.10">
    <property type="entry name" value="Transferase(Phosphotransferase) domain 1"/>
    <property type="match status" value="2"/>
</dbReference>
<keyword evidence="4" id="KW-0808">Transferase</keyword>
<dbReference type="InterPro" id="IPR000719">
    <property type="entry name" value="Prot_kinase_dom"/>
</dbReference>
<dbReference type="Proteomes" id="UP000615446">
    <property type="component" value="Unassembled WGS sequence"/>
</dbReference>
<name>A0A8H3LQ67_9GLOM</name>
<dbReference type="EMBL" id="BLAL01000218">
    <property type="protein sequence ID" value="GES92832.1"/>
    <property type="molecule type" value="Genomic_DNA"/>
</dbReference>
<feature type="domain" description="Protein kinase" evidence="3">
    <location>
        <begin position="137"/>
        <end position="376"/>
    </location>
</feature>
<evidence type="ECO:0000259" key="3">
    <source>
        <dbReference type="PROSITE" id="PS50011"/>
    </source>
</evidence>
<dbReference type="SUPFAM" id="SSF56112">
    <property type="entry name" value="Protein kinase-like (PK-like)"/>
    <property type="match status" value="1"/>
</dbReference>
<dbReference type="PANTHER" id="PTHR44329">
    <property type="entry name" value="SERINE/THREONINE-PROTEIN KINASE TNNI3K-RELATED"/>
    <property type="match status" value="1"/>
</dbReference>
<dbReference type="PANTHER" id="PTHR44329:SF298">
    <property type="entry name" value="MIXED LINEAGE KINASE DOMAIN-LIKE PROTEIN"/>
    <property type="match status" value="1"/>
</dbReference>
<comment type="caution">
    <text evidence="4">The sequence shown here is derived from an EMBL/GenBank/DDBJ whole genome shotgun (WGS) entry which is preliminary data.</text>
</comment>
<dbReference type="InterPro" id="IPR051681">
    <property type="entry name" value="Ser/Thr_Kinases-Pseudokinases"/>
</dbReference>
<evidence type="ECO:0000256" key="2">
    <source>
        <dbReference type="ARBA" id="ARBA00022840"/>
    </source>
</evidence>
<keyword evidence="4" id="KW-0418">Kinase</keyword>
<dbReference type="GO" id="GO:0005524">
    <property type="term" value="F:ATP binding"/>
    <property type="evidence" value="ECO:0007669"/>
    <property type="project" value="UniProtKB-KW"/>
</dbReference>
<dbReference type="InterPro" id="IPR001245">
    <property type="entry name" value="Ser-Thr/Tyr_kinase_cat_dom"/>
</dbReference>
<gene>
    <name evidence="4" type="ORF">RCL2_001959200</name>
</gene>
<evidence type="ECO:0000313" key="4">
    <source>
        <dbReference type="EMBL" id="GES92832.1"/>
    </source>
</evidence>
<reference evidence="4" key="1">
    <citation type="submission" date="2019-10" db="EMBL/GenBank/DDBJ databases">
        <title>Conservation and host-specific expression of non-tandemly repeated heterogenous ribosome RNA gene in arbuscular mycorrhizal fungi.</title>
        <authorList>
            <person name="Maeda T."/>
            <person name="Kobayashi Y."/>
            <person name="Nakagawa T."/>
            <person name="Ezawa T."/>
            <person name="Yamaguchi K."/>
            <person name="Bino T."/>
            <person name="Nishimoto Y."/>
            <person name="Shigenobu S."/>
            <person name="Kawaguchi M."/>
        </authorList>
    </citation>
    <scope>NUCLEOTIDE SEQUENCE</scope>
    <source>
        <strain evidence="4">HR1</strain>
    </source>
</reference>
<dbReference type="GO" id="GO:0004674">
    <property type="term" value="F:protein serine/threonine kinase activity"/>
    <property type="evidence" value="ECO:0007669"/>
    <property type="project" value="TreeGrafter"/>
</dbReference>
<accession>A0A8H3LQ67</accession>
<evidence type="ECO:0000256" key="1">
    <source>
        <dbReference type="ARBA" id="ARBA00022741"/>
    </source>
</evidence>
<dbReference type="AlphaFoldDB" id="A0A8H3LQ67"/>
<protein>
    <submittedName>
        <fullName evidence="4">Kinase-like domain-containing protein</fullName>
    </submittedName>
</protein>
<organism evidence="4 5">
    <name type="scientific">Rhizophagus clarus</name>
    <dbReference type="NCBI Taxonomy" id="94130"/>
    <lineage>
        <taxon>Eukaryota</taxon>
        <taxon>Fungi</taxon>
        <taxon>Fungi incertae sedis</taxon>
        <taxon>Mucoromycota</taxon>
        <taxon>Glomeromycotina</taxon>
        <taxon>Glomeromycetes</taxon>
        <taxon>Glomerales</taxon>
        <taxon>Glomeraceae</taxon>
        <taxon>Rhizophagus</taxon>
    </lineage>
</organism>
<evidence type="ECO:0000313" key="5">
    <source>
        <dbReference type="Proteomes" id="UP000615446"/>
    </source>
</evidence>
<dbReference type="InterPro" id="IPR011009">
    <property type="entry name" value="Kinase-like_dom_sf"/>
</dbReference>
<sequence length="476" mass="55385">MPTIRYELIATAISRARTLIDYNIQKNVHDYYEYLRQTILDDNTLPEDEKTEAKRIIDKDYDRDKIRYNSGTRRICENCNPNCLAISFCEYCIQNYLEENFLNWASGNNEIDILIRNCQIKMQGPDVTVEWIPWYNLQNIRYLTQGGFSEIYIADWIGGPYIEWNSKKQQLERIEVYGVQNFVVKAKTHLNINNCPRIVRCYGLAQDPSNGHYMLVMDKMDVDLREYLRQYHNQLTWKKRIILHPGNILYSQLFDSWCISDLGLCGPPDRSLNSIYGNLPYIAPEVIIEKKYSFASDIYSIAMLMWEISSGQPPFINFEHDYDLVLKIINGMRPKVIPGTPLEYANLMKQCWDADPSKRPNIYTLSSEMSEINALFQNMSDELAGVSNNLETSNIETNCTSSRLFTCKVHRFENLPQPRNATEVDDFNNSNNQNCIITSKISSTMNSNDEKLPDAFKTSQINSENDQYDCKEEILQ</sequence>
<dbReference type="Pfam" id="PF07714">
    <property type="entry name" value="PK_Tyr_Ser-Thr"/>
    <property type="match status" value="1"/>
</dbReference>